<evidence type="ECO:0000256" key="1">
    <source>
        <dbReference type="ARBA" id="ARBA00006068"/>
    </source>
</evidence>
<sequence length="355" mass="39436">MRGAGRSRARQWVLELLVCGGIALLGIGGYAAWRYDQMGARGNEPQPRAVEVPWQATVSPPPVGAAEATSPGEPFTVAVLGIDSRGERRSRADTVMVAAINPRTRRAYVVSIPRDTYVHIPGRGPDKLNHAMAYGGPVLVKATLERLLVLPIHHYVVVDFAGFRRLVDELGGVEVNVAKPMKYHDPADGTTIDLYPGRQVLNGDQALGYVRYRLSDVGRSDSDFERIRRQQEVLRALADKANDLRTWLHLFAVLNILRDHVHTDLTTAQVFRLARAFAGGVSEKSLQLDTLRGEDRLVRTSRGRRVWYTFVSERTRRAAAAQLRAVLEGEAHQGEPRKTEGEPERQSRSRARAEG</sequence>
<reference evidence="8" key="2">
    <citation type="submission" date="2020-09" db="EMBL/GenBank/DDBJ databases">
        <authorList>
            <person name="Sun Q."/>
            <person name="Ohkuma M."/>
        </authorList>
    </citation>
    <scope>NUCLEOTIDE SEQUENCE</scope>
    <source>
        <strain evidence="8">JCM 14719</strain>
    </source>
</reference>
<dbReference type="InterPro" id="IPR004474">
    <property type="entry name" value="LytR_CpsA_psr"/>
</dbReference>
<dbReference type="GO" id="GO:0071555">
    <property type="term" value="P:cell wall organization"/>
    <property type="evidence" value="ECO:0007669"/>
    <property type="project" value="UniProtKB-KW"/>
</dbReference>
<comment type="caution">
    <text evidence="8">The sequence shown here is derived from an EMBL/GenBank/DDBJ whole genome shotgun (WGS) entry which is preliminary data.</text>
</comment>
<dbReference type="NCBIfam" id="TIGR00350">
    <property type="entry name" value="lytR_cpsA_psr"/>
    <property type="match status" value="1"/>
</dbReference>
<comment type="similarity">
    <text evidence="1">Belongs to the LytR/CpsA/Psr (LCP) family.</text>
</comment>
<gene>
    <name evidence="8" type="ORF">GCM10007043_01100</name>
</gene>
<dbReference type="PANTHER" id="PTHR33392">
    <property type="entry name" value="POLYISOPRENYL-TEICHOIC ACID--PEPTIDOGLYCAN TEICHOIC ACID TRANSFERASE TAGU"/>
    <property type="match status" value="1"/>
</dbReference>
<evidence type="ECO:0000313" key="8">
    <source>
        <dbReference type="EMBL" id="GGJ91167.1"/>
    </source>
</evidence>
<evidence type="ECO:0000256" key="5">
    <source>
        <dbReference type="SAM" id="MobiDB-lite"/>
    </source>
</evidence>
<dbReference type="Proteomes" id="UP000637720">
    <property type="component" value="Unassembled WGS sequence"/>
</dbReference>
<dbReference type="AlphaFoldDB" id="A0A8J3B2P6"/>
<dbReference type="InterPro" id="IPR050922">
    <property type="entry name" value="LytR/CpsA/Psr_CW_biosynth"/>
</dbReference>
<proteinExistence type="inferred from homology"/>
<dbReference type="PANTHER" id="PTHR33392:SF6">
    <property type="entry name" value="POLYISOPRENYL-TEICHOIC ACID--PEPTIDOGLYCAN TEICHOIC ACID TRANSFERASE TAGU"/>
    <property type="match status" value="1"/>
</dbReference>
<evidence type="ECO:0000256" key="3">
    <source>
        <dbReference type="ARBA" id="ARBA00022968"/>
    </source>
</evidence>
<reference evidence="8" key="1">
    <citation type="journal article" date="2014" name="Int. J. Syst. Evol. Microbiol.">
        <title>Complete genome sequence of Corynebacterium casei LMG S-19264T (=DSM 44701T), isolated from a smear-ripened cheese.</title>
        <authorList>
            <consortium name="US DOE Joint Genome Institute (JGI-PGF)"/>
            <person name="Walter F."/>
            <person name="Albersmeier A."/>
            <person name="Kalinowski J."/>
            <person name="Ruckert C."/>
        </authorList>
    </citation>
    <scope>NUCLEOTIDE SEQUENCE</scope>
    <source>
        <strain evidence="8">JCM 14719</strain>
    </source>
</reference>
<dbReference type="Gene3D" id="3.40.630.190">
    <property type="entry name" value="LCP protein"/>
    <property type="match status" value="1"/>
</dbReference>
<keyword evidence="9" id="KW-1185">Reference proteome</keyword>
<keyword evidence="6" id="KW-0472">Membrane</keyword>
<keyword evidence="3" id="KW-0735">Signal-anchor</keyword>
<evidence type="ECO:0000256" key="6">
    <source>
        <dbReference type="SAM" id="Phobius"/>
    </source>
</evidence>
<evidence type="ECO:0000256" key="4">
    <source>
        <dbReference type="ARBA" id="ARBA00022989"/>
    </source>
</evidence>
<evidence type="ECO:0000256" key="2">
    <source>
        <dbReference type="ARBA" id="ARBA00022692"/>
    </source>
</evidence>
<keyword evidence="4 6" id="KW-1133">Transmembrane helix</keyword>
<keyword evidence="2 6" id="KW-0812">Transmembrane</keyword>
<name>A0A8J3B2P6_9BACI</name>
<dbReference type="EMBL" id="BMOF01000001">
    <property type="protein sequence ID" value="GGJ91167.1"/>
    <property type="molecule type" value="Genomic_DNA"/>
</dbReference>
<feature type="domain" description="Cell envelope-related transcriptional attenuator" evidence="7">
    <location>
        <begin position="91"/>
        <end position="242"/>
    </location>
</feature>
<feature type="region of interest" description="Disordered" evidence="5">
    <location>
        <begin position="327"/>
        <end position="355"/>
    </location>
</feature>
<organism evidence="8 9">
    <name type="scientific">Calditerricola satsumensis</name>
    <dbReference type="NCBI Taxonomy" id="373054"/>
    <lineage>
        <taxon>Bacteria</taxon>
        <taxon>Bacillati</taxon>
        <taxon>Bacillota</taxon>
        <taxon>Bacilli</taxon>
        <taxon>Bacillales</taxon>
        <taxon>Bacillaceae</taxon>
        <taxon>Calditerricola</taxon>
    </lineage>
</organism>
<evidence type="ECO:0000259" key="7">
    <source>
        <dbReference type="Pfam" id="PF03816"/>
    </source>
</evidence>
<dbReference type="Pfam" id="PF03816">
    <property type="entry name" value="LytR_cpsA_psr"/>
    <property type="match status" value="1"/>
</dbReference>
<protein>
    <recommendedName>
        <fullName evidence="7">Cell envelope-related transcriptional attenuator domain-containing protein</fullName>
    </recommendedName>
</protein>
<feature type="transmembrane region" description="Helical" evidence="6">
    <location>
        <begin position="12"/>
        <end position="33"/>
    </location>
</feature>
<dbReference type="RefSeq" id="WP_054669597.1">
    <property type="nucleotide sequence ID" value="NZ_BMOF01000001.1"/>
</dbReference>
<evidence type="ECO:0000313" key="9">
    <source>
        <dbReference type="Proteomes" id="UP000637720"/>
    </source>
</evidence>
<accession>A0A8J3B2P6</accession>